<evidence type="ECO:0000256" key="3">
    <source>
        <dbReference type="ARBA" id="ARBA00022692"/>
    </source>
</evidence>
<protein>
    <recommendedName>
        <fullName evidence="11">Membrane insertase YidC/Oxa/ALB C-terminal domain-containing protein</fullName>
    </recommendedName>
</protein>
<evidence type="ECO:0000313" key="14">
    <source>
        <dbReference type="Proteomes" id="UP000193498"/>
    </source>
</evidence>
<dbReference type="InterPro" id="IPR028055">
    <property type="entry name" value="YidC/Oxa/ALB_C"/>
</dbReference>
<feature type="transmembrane region" description="Helical" evidence="10">
    <location>
        <begin position="204"/>
        <end position="221"/>
    </location>
</feature>
<keyword evidence="7" id="KW-0496">Mitochondrion</keyword>
<dbReference type="STRING" id="1314790.A0A1Y1Z538"/>
<evidence type="ECO:0000256" key="9">
    <source>
        <dbReference type="RuleBase" id="RU003945"/>
    </source>
</evidence>
<evidence type="ECO:0000256" key="8">
    <source>
        <dbReference type="ARBA" id="ARBA00023136"/>
    </source>
</evidence>
<dbReference type="GO" id="GO:0032977">
    <property type="term" value="F:membrane insertase activity"/>
    <property type="evidence" value="ECO:0007669"/>
    <property type="project" value="InterPro"/>
</dbReference>
<feature type="domain" description="Membrane insertase YidC/Oxa/ALB C-terminal" evidence="11">
    <location>
        <begin position="52"/>
        <end position="246"/>
    </location>
</feature>
<keyword evidence="14" id="KW-1185">Reference proteome</keyword>
<keyword evidence="8 10" id="KW-0472">Membrane</keyword>
<name>A0A1Y1Z538_9FUNG</name>
<keyword evidence="6 10" id="KW-1133">Transmembrane helix</keyword>
<evidence type="ECO:0000256" key="5">
    <source>
        <dbReference type="ARBA" id="ARBA00022946"/>
    </source>
</evidence>
<keyword evidence="3 9" id="KW-0812">Transmembrane</keyword>
<feature type="transmembrane region" description="Helical" evidence="10">
    <location>
        <begin position="174"/>
        <end position="192"/>
    </location>
</feature>
<dbReference type="GO" id="GO:0032979">
    <property type="term" value="P:protein insertion into mitochondrial inner membrane from matrix"/>
    <property type="evidence" value="ECO:0007669"/>
    <property type="project" value="TreeGrafter"/>
</dbReference>
<evidence type="ECO:0000256" key="4">
    <source>
        <dbReference type="ARBA" id="ARBA00022792"/>
    </source>
</evidence>
<dbReference type="PANTHER" id="PTHR12428:SF66">
    <property type="entry name" value="MITOCHONDRIAL INNER MEMBRANE PROTEIN OXA1L"/>
    <property type="match status" value="1"/>
</dbReference>
<sequence length="280" mass="30730">MTTISENIDTSSIVDAAMKVGDLKALGLVNYTPVGFLQGAMEFIHVSTGIPWWGTIAATTILIRIALFPFVVKLQKNAATLHNIKPEMDRLTAQLNKAKAEGDSAAITQYAHEFKNLFETHKANPIKMLALPLMQAPVMLSFFFALRDMAQLPVPQFQTGGIAWFTDLTAADPYYILPVLSGLGFLTILELGSEAGTNVGQPNNAKWIFRFMSVAMVPLTASFSSSIFVYWVTSNFFSIGQVLALKNPALRKKLGIPLLMKHQVKAVKSGSPKKSKPNRR</sequence>
<evidence type="ECO:0000259" key="11">
    <source>
        <dbReference type="Pfam" id="PF02096"/>
    </source>
</evidence>
<dbReference type="PANTHER" id="PTHR12428">
    <property type="entry name" value="OXA1"/>
    <property type="match status" value="1"/>
</dbReference>
<dbReference type="Pfam" id="PF02096">
    <property type="entry name" value="60KD_IMP"/>
    <property type="match status" value="1"/>
</dbReference>
<keyword evidence="5" id="KW-0809">Transit peptide</keyword>
<evidence type="ECO:0000313" key="12">
    <source>
        <dbReference type="EMBL" id="ORX77948.1"/>
    </source>
</evidence>
<evidence type="ECO:0000313" key="13">
    <source>
        <dbReference type="EMBL" id="ORY05234.1"/>
    </source>
</evidence>
<gene>
    <name evidence="13" type="ORF">K493DRAFT_275232</name>
    <name evidence="12" type="ORF">K493DRAFT_293697</name>
</gene>
<organism evidence="13 14">
    <name type="scientific">Basidiobolus meristosporus CBS 931.73</name>
    <dbReference type="NCBI Taxonomy" id="1314790"/>
    <lineage>
        <taxon>Eukaryota</taxon>
        <taxon>Fungi</taxon>
        <taxon>Fungi incertae sedis</taxon>
        <taxon>Zoopagomycota</taxon>
        <taxon>Entomophthoromycotina</taxon>
        <taxon>Basidiobolomycetes</taxon>
        <taxon>Basidiobolales</taxon>
        <taxon>Basidiobolaceae</taxon>
        <taxon>Basidiobolus</taxon>
    </lineage>
</organism>
<dbReference type="EMBL" id="MCFE01000027">
    <property type="protein sequence ID" value="ORY05234.1"/>
    <property type="molecule type" value="Genomic_DNA"/>
</dbReference>
<dbReference type="GO" id="GO:0005743">
    <property type="term" value="C:mitochondrial inner membrane"/>
    <property type="evidence" value="ECO:0007669"/>
    <property type="project" value="UniProtKB-SubCell"/>
</dbReference>
<evidence type="ECO:0000256" key="2">
    <source>
        <dbReference type="ARBA" id="ARBA00009877"/>
    </source>
</evidence>
<dbReference type="CDD" id="cd20069">
    <property type="entry name" value="5TM_Oxa1-like"/>
    <property type="match status" value="1"/>
</dbReference>
<comment type="caution">
    <text evidence="13">The sequence shown here is derived from an EMBL/GenBank/DDBJ whole genome shotgun (WGS) entry which is preliminary data.</text>
</comment>
<dbReference type="Proteomes" id="UP000193498">
    <property type="component" value="Unassembled WGS sequence"/>
</dbReference>
<dbReference type="NCBIfam" id="TIGR03592">
    <property type="entry name" value="yidC_oxa1_cterm"/>
    <property type="match status" value="1"/>
</dbReference>
<evidence type="ECO:0000256" key="1">
    <source>
        <dbReference type="ARBA" id="ARBA00004448"/>
    </source>
</evidence>
<dbReference type="FunCoup" id="A0A1Y1Z538">
    <property type="interactions" value="519"/>
</dbReference>
<keyword evidence="4" id="KW-0999">Mitochondrion inner membrane</keyword>
<dbReference type="InterPro" id="IPR001708">
    <property type="entry name" value="YidC/ALB3/OXA1/COX18"/>
</dbReference>
<reference evidence="13 14" key="1">
    <citation type="submission" date="2016-07" db="EMBL/GenBank/DDBJ databases">
        <title>Pervasive Adenine N6-methylation of Active Genes in Fungi.</title>
        <authorList>
            <consortium name="DOE Joint Genome Institute"/>
            <person name="Mondo S.J."/>
            <person name="Dannebaum R.O."/>
            <person name="Kuo R.C."/>
            <person name="Labutti K."/>
            <person name="Haridas S."/>
            <person name="Kuo A."/>
            <person name="Salamov A."/>
            <person name="Ahrendt S.R."/>
            <person name="Lipzen A."/>
            <person name="Sullivan W."/>
            <person name="Andreopoulos W.B."/>
            <person name="Clum A."/>
            <person name="Lindquist E."/>
            <person name="Daum C."/>
            <person name="Ramamoorthy G.K."/>
            <person name="Gryganskyi A."/>
            <person name="Culley D."/>
            <person name="Magnuson J.K."/>
            <person name="James T.Y."/>
            <person name="O'Malley M.A."/>
            <person name="Stajich J.E."/>
            <person name="Spatafora J.W."/>
            <person name="Visel A."/>
            <person name="Grigoriev I.V."/>
        </authorList>
    </citation>
    <scope>NUCLEOTIDE SEQUENCE [LARGE SCALE GENOMIC DNA]</scope>
    <source>
        <strain evidence="13 14">CBS 931.73</strain>
    </source>
</reference>
<dbReference type="EMBL" id="MCFE01000852">
    <property type="protein sequence ID" value="ORX77948.1"/>
    <property type="molecule type" value="Genomic_DNA"/>
</dbReference>
<evidence type="ECO:0000256" key="6">
    <source>
        <dbReference type="ARBA" id="ARBA00022989"/>
    </source>
</evidence>
<comment type="subcellular location">
    <subcellularLocation>
        <location evidence="9">Membrane</location>
        <topology evidence="9">Multi-pass membrane protein</topology>
    </subcellularLocation>
    <subcellularLocation>
        <location evidence="1">Mitochondrion inner membrane</location>
        <topology evidence="1">Multi-pass membrane protein</topology>
    </subcellularLocation>
</comment>
<dbReference type="AlphaFoldDB" id="A0A1Y1Z538"/>
<feature type="transmembrane region" description="Helical" evidence="10">
    <location>
        <begin position="50"/>
        <end position="72"/>
    </location>
</feature>
<accession>A0A1Y1Z538</accession>
<dbReference type="OrthoDB" id="2148490at2759"/>
<evidence type="ECO:0000256" key="7">
    <source>
        <dbReference type="ARBA" id="ARBA00023128"/>
    </source>
</evidence>
<comment type="similarity">
    <text evidence="2 9">Belongs to the OXA1/ALB3/YidC family.</text>
</comment>
<evidence type="ECO:0000256" key="10">
    <source>
        <dbReference type="SAM" id="Phobius"/>
    </source>
</evidence>
<proteinExistence type="inferred from homology"/>
<dbReference type="InParanoid" id="A0A1Y1Z538"/>